<feature type="transmembrane region" description="Helical" evidence="1">
    <location>
        <begin position="197"/>
        <end position="216"/>
    </location>
</feature>
<feature type="transmembrane region" description="Helical" evidence="1">
    <location>
        <begin position="332"/>
        <end position="350"/>
    </location>
</feature>
<reference evidence="2" key="1">
    <citation type="submission" date="2019-11" db="EMBL/GenBank/DDBJ databases">
        <authorList>
            <person name="Feng L."/>
        </authorList>
    </citation>
    <scope>NUCLEOTIDE SEQUENCE</scope>
    <source>
        <strain evidence="2">AundefinedLFYP135</strain>
    </source>
</reference>
<keyword evidence="1" id="KW-0472">Membrane</keyword>
<evidence type="ECO:0000313" key="2">
    <source>
        <dbReference type="EMBL" id="VYT08122.1"/>
    </source>
</evidence>
<feature type="transmembrane region" description="Helical" evidence="1">
    <location>
        <begin position="101"/>
        <end position="127"/>
    </location>
</feature>
<keyword evidence="1" id="KW-1133">Transmembrane helix</keyword>
<dbReference type="AlphaFoldDB" id="A0A6N2TTX5"/>
<feature type="transmembrane region" description="Helical" evidence="1">
    <location>
        <begin position="71"/>
        <end position="89"/>
    </location>
</feature>
<dbReference type="EMBL" id="CACRSL010000003">
    <property type="protein sequence ID" value="VYT08122.1"/>
    <property type="molecule type" value="Genomic_DNA"/>
</dbReference>
<gene>
    <name evidence="2" type="ORF">AULFYP135_01561</name>
</gene>
<sequence length="442" mass="48065">MSKLNDRVHSYMKQNREQFTARVVLLFGLSLILFGFCMDTPENIYHGFITIMVSPCGLITDYIALAGIGAAFLNAGLVTITAMLMATYFKAPYTGMLIASIFMSGGFALFGKNILNIWPIYLGVFLYSRYKGEPFGKHLHLAFFGTALGPLVSEVAMIFSDYHPIIRILAAAVVGTACGFILPPVSTHTYKFHKGYNLFNAGFATGLIATVFVSIMRSFGYTPIKMFYWSTEYTNLLAAYLIALFVILIVVGFWLDRCAIKDLKYITRHSGQGADYIGTLGFPGTMINMGLIGLFFTFYLLAIGGAINGPTAGCILSIAGFGAAGVNLRNTLFIVLGVIFGSFVKVWNLTDPAVQLSVLLCTGLAPLAGKYGLFYGMLSGFIHSSVVLNVGTLYSSLNLYNNGFSTGLVAAFLAPLLPELKAPQIDQTYIHCPIRPKGEESK</sequence>
<name>A0A6N2TTX5_9FIRM</name>
<accession>A0A6N2TTX5</accession>
<organism evidence="2">
    <name type="scientific">uncultured Anaerotruncus sp</name>
    <dbReference type="NCBI Taxonomy" id="905011"/>
    <lineage>
        <taxon>Bacteria</taxon>
        <taxon>Bacillati</taxon>
        <taxon>Bacillota</taxon>
        <taxon>Clostridia</taxon>
        <taxon>Eubacteriales</taxon>
        <taxon>Oscillospiraceae</taxon>
        <taxon>Anaerotruncus</taxon>
        <taxon>environmental samples</taxon>
    </lineage>
</organism>
<keyword evidence="1" id="KW-0812">Transmembrane</keyword>
<dbReference type="Pfam" id="PF07613">
    <property type="entry name" value="DUF1576"/>
    <property type="match status" value="2"/>
</dbReference>
<dbReference type="InterPro" id="IPR011470">
    <property type="entry name" value="DUF1576"/>
</dbReference>
<feature type="transmembrane region" description="Helical" evidence="1">
    <location>
        <begin position="21"/>
        <end position="38"/>
    </location>
</feature>
<feature type="transmembrane region" description="Helical" evidence="1">
    <location>
        <begin position="165"/>
        <end position="185"/>
    </location>
</feature>
<protein>
    <recommendedName>
        <fullName evidence="3">DUF1576 domain-containing protein</fullName>
    </recommendedName>
</protein>
<feature type="transmembrane region" description="Helical" evidence="1">
    <location>
        <begin position="276"/>
        <end position="301"/>
    </location>
</feature>
<evidence type="ECO:0008006" key="3">
    <source>
        <dbReference type="Google" id="ProtNLM"/>
    </source>
</evidence>
<proteinExistence type="predicted"/>
<feature type="transmembrane region" description="Helical" evidence="1">
    <location>
        <begin position="44"/>
        <end position="64"/>
    </location>
</feature>
<feature type="transmembrane region" description="Helical" evidence="1">
    <location>
        <begin position="307"/>
        <end position="325"/>
    </location>
</feature>
<feature type="transmembrane region" description="Helical" evidence="1">
    <location>
        <begin position="236"/>
        <end position="255"/>
    </location>
</feature>
<feature type="transmembrane region" description="Helical" evidence="1">
    <location>
        <begin position="139"/>
        <end position="159"/>
    </location>
</feature>
<evidence type="ECO:0000256" key="1">
    <source>
        <dbReference type="SAM" id="Phobius"/>
    </source>
</evidence>